<dbReference type="EMBL" id="CP022699">
    <property type="protein sequence ID" value="ATJ91671.1"/>
    <property type="molecule type" value="Genomic_DNA"/>
</dbReference>
<sequence>MRSNSTITDARHRFRPIRSSKSRAGSTGNCATETSRRGLKSLTPDLLAEVADALDLSSASLVEKDYRVVEVLAALQHTDLPQGISLVFAGGTCLARAHRLVARMSEDVDLKIAITPLPSSKNAARKILGALKETIRKITADLGFPDPVISAKNENHYICAELSYADSTGEDVELRPHLLGLVTVLCRSSERFKLVSGDRRNHEAYGRFQARGRKDCVEQWVVTHACCGRSGYWQIHSGEMDSELSSGRAGIRASG</sequence>
<evidence type="ECO:0000313" key="2">
    <source>
        <dbReference type="EMBL" id="ATJ91671.1"/>
    </source>
</evidence>
<feature type="compositionally biased region" description="Polar residues" evidence="1">
    <location>
        <begin position="22"/>
        <end position="33"/>
    </location>
</feature>
<evidence type="ECO:0000313" key="3">
    <source>
        <dbReference type="Proteomes" id="UP000220394"/>
    </source>
</evidence>
<organism evidence="2 3">
    <name type="scientific">Acetobacter tropicalis</name>
    <dbReference type="NCBI Taxonomy" id="104102"/>
    <lineage>
        <taxon>Bacteria</taxon>
        <taxon>Pseudomonadati</taxon>
        <taxon>Pseudomonadota</taxon>
        <taxon>Alphaproteobacteria</taxon>
        <taxon>Acetobacterales</taxon>
        <taxon>Acetobacteraceae</taxon>
        <taxon>Acetobacter</taxon>
    </lineage>
</organism>
<evidence type="ECO:0008006" key="4">
    <source>
        <dbReference type="Google" id="ProtNLM"/>
    </source>
</evidence>
<dbReference type="Pfam" id="PF08843">
    <property type="entry name" value="AbiEii"/>
    <property type="match status" value="1"/>
</dbReference>
<evidence type="ECO:0000256" key="1">
    <source>
        <dbReference type="SAM" id="MobiDB-lite"/>
    </source>
</evidence>
<protein>
    <recommendedName>
        <fullName evidence="4">Nucleotidyl transferase AbiEii/AbiGii toxin family protein</fullName>
    </recommendedName>
</protein>
<dbReference type="Gene3D" id="3.10.450.620">
    <property type="entry name" value="JHP933, nucleotidyltransferase-like core domain"/>
    <property type="match status" value="1"/>
</dbReference>
<name>A0A291PJU2_9PROT</name>
<feature type="region of interest" description="Disordered" evidence="1">
    <location>
        <begin position="1"/>
        <end position="36"/>
    </location>
</feature>
<accession>A0A291PJU2</accession>
<feature type="compositionally biased region" description="Basic residues" evidence="1">
    <location>
        <begin position="12"/>
        <end position="21"/>
    </location>
</feature>
<gene>
    <name evidence="2" type="ORF">CIW82_14195</name>
</gene>
<reference evidence="2 3" key="1">
    <citation type="submission" date="2017-08" db="EMBL/GenBank/DDBJ databases">
        <title>Complete Genome Sequence of Acetobacter tropicalis Oregon-R-modENCODE STRAIN BDGP1, an acetic acid bacterium isolated from Drosophila melanogaster gut.</title>
        <authorList>
            <person name="Wan K.H."/>
            <person name="Yu C."/>
            <person name="Park S."/>
            <person name="Hammonds A.S."/>
            <person name="Booth B.W."/>
            <person name="Celniker S.E."/>
        </authorList>
    </citation>
    <scope>NUCLEOTIDE SEQUENCE [LARGE SCALE GENOMIC DNA]</scope>
    <source>
        <strain evidence="2 3">BDGP1</strain>
    </source>
</reference>
<dbReference type="KEGG" id="ato:CIW82_14195"/>
<proteinExistence type="predicted"/>
<dbReference type="Proteomes" id="UP000220394">
    <property type="component" value="Chromosome"/>
</dbReference>
<dbReference type="InterPro" id="IPR014942">
    <property type="entry name" value="AbiEii"/>
</dbReference>
<dbReference type="AlphaFoldDB" id="A0A291PJU2"/>